<dbReference type="GeneID" id="36291057"/>
<evidence type="ECO:0000256" key="1">
    <source>
        <dbReference type="SAM" id="MobiDB-lite"/>
    </source>
</evidence>
<name>A0A177A4H9_9PEZI</name>
<sequence length="178" mass="18272">MTSPNNTRYTPPQLRPIAHPPIYLTLLNPNLSSTPSTSLLASPNTSVPPPSPANFLLTSKHLNSILARLISGSSSSPSSAANAPKLPLRVPDGPAGAFLEAAGEAGVPADDFLADSGNLSAVGVVEPDTKRRDAAAFARAMAGASGMERVREAQPSVMGGVGARQDIMWMAAVGSWGC</sequence>
<protein>
    <submittedName>
        <fullName evidence="2">Uncharacterized protein</fullName>
    </submittedName>
</protein>
<evidence type="ECO:0000313" key="2">
    <source>
        <dbReference type="EMBL" id="OAF55854.1"/>
    </source>
</evidence>
<feature type="compositionally biased region" description="Low complexity" evidence="1">
    <location>
        <begin position="34"/>
        <end position="45"/>
    </location>
</feature>
<feature type="region of interest" description="Disordered" evidence="1">
    <location>
        <begin position="34"/>
        <end position="53"/>
    </location>
</feature>
<reference evidence="2" key="1">
    <citation type="submission" date="2016-03" db="EMBL/GenBank/DDBJ databases">
        <title>Updated assembly of Pseudogymnoascus destructans, the fungus causing white-nose syndrome of bats.</title>
        <authorList>
            <person name="Palmer J.M."/>
            <person name="Drees K.P."/>
            <person name="Foster J.T."/>
            <person name="Lindner D.L."/>
        </authorList>
    </citation>
    <scope>NUCLEOTIDE SEQUENCE [LARGE SCALE GENOMIC DNA]</scope>
    <source>
        <strain evidence="2">20631-21</strain>
    </source>
</reference>
<dbReference type="AlphaFoldDB" id="A0A177A4H9"/>
<gene>
    <name evidence="2" type="ORF">VC83_08014</name>
</gene>
<dbReference type="RefSeq" id="XP_024321153.1">
    <property type="nucleotide sequence ID" value="XM_024471577.1"/>
</dbReference>
<proteinExistence type="predicted"/>
<dbReference type="EMBL" id="KV441406">
    <property type="protein sequence ID" value="OAF55854.1"/>
    <property type="molecule type" value="Genomic_DNA"/>
</dbReference>
<dbReference type="Proteomes" id="UP000077154">
    <property type="component" value="Unassembled WGS sequence"/>
</dbReference>
<accession>A0A177A4H9</accession>
<organism evidence="2">
    <name type="scientific">Pseudogymnoascus destructans</name>
    <dbReference type="NCBI Taxonomy" id="655981"/>
    <lineage>
        <taxon>Eukaryota</taxon>
        <taxon>Fungi</taxon>
        <taxon>Dikarya</taxon>
        <taxon>Ascomycota</taxon>
        <taxon>Pezizomycotina</taxon>
        <taxon>Leotiomycetes</taxon>
        <taxon>Thelebolales</taxon>
        <taxon>Thelebolaceae</taxon>
        <taxon>Pseudogymnoascus</taxon>
    </lineage>
</organism>